<dbReference type="GO" id="GO:0005385">
    <property type="term" value="F:zinc ion transmembrane transporter activity"/>
    <property type="evidence" value="ECO:0007669"/>
    <property type="project" value="TreeGrafter"/>
</dbReference>
<evidence type="ECO:0000256" key="5">
    <source>
        <dbReference type="SAM" id="Phobius"/>
    </source>
</evidence>
<keyword evidence="2 5" id="KW-0812">Transmembrane</keyword>
<name>A0A0S4NB53_9BACT</name>
<proteinExistence type="predicted"/>
<keyword evidence="4 5" id="KW-0472">Membrane</keyword>
<feature type="transmembrane region" description="Helical" evidence="5">
    <location>
        <begin position="222"/>
        <end position="243"/>
    </location>
</feature>
<keyword evidence="3 5" id="KW-1133">Transmembrane helix</keyword>
<dbReference type="PANTHER" id="PTHR11040">
    <property type="entry name" value="ZINC/IRON TRANSPORTER"/>
    <property type="match status" value="1"/>
</dbReference>
<dbReference type="InterPro" id="IPR003689">
    <property type="entry name" value="ZIP"/>
</dbReference>
<protein>
    <submittedName>
        <fullName evidence="6">Zinc transporter ZupT</fullName>
    </submittedName>
</protein>
<dbReference type="GO" id="GO:0016020">
    <property type="term" value="C:membrane"/>
    <property type="evidence" value="ECO:0007669"/>
    <property type="project" value="UniProtKB-SubCell"/>
</dbReference>
<feature type="transmembrane region" description="Helical" evidence="5">
    <location>
        <begin position="166"/>
        <end position="186"/>
    </location>
</feature>
<evidence type="ECO:0000256" key="3">
    <source>
        <dbReference type="ARBA" id="ARBA00022989"/>
    </source>
</evidence>
<feature type="transmembrane region" description="Helical" evidence="5">
    <location>
        <begin position="35"/>
        <end position="54"/>
    </location>
</feature>
<feature type="transmembrane region" description="Helical" evidence="5">
    <location>
        <begin position="103"/>
        <end position="121"/>
    </location>
</feature>
<keyword evidence="7" id="KW-1185">Reference proteome</keyword>
<dbReference type="EMBL" id="FAOO01000018">
    <property type="protein sequence ID" value="CUU08089.1"/>
    <property type="molecule type" value="Genomic_DNA"/>
</dbReference>
<accession>A0A0S4NB53</accession>
<dbReference type="Proteomes" id="UP000320623">
    <property type="component" value="Unassembled WGS sequence"/>
</dbReference>
<comment type="subcellular location">
    <subcellularLocation>
        <location evidence="1">Membrane</location>
        <topology evidence="1">Multi-pass membrane protein</topology>
    </subcellularLocation>
</comment>
<dbReference type="RefSeq" id="WP_219916523.1">
    <property type="nucleotide sequence ID" value="NZ_FAOO01000018.1"/>
</dbReference>
<organism evidence="6 7">
    <name type="scientific">Candidatus Thermokryptus mobilis</name>
    <dbReference type="NCBI Taxonomy" id="1643428"/>
    <lineage>
        <taxon>Bacteria</taxon>
        <taxon>Pseudomonadati</taxon>
        <taxon>Candidatus Kryptoniota</taxon>
        <taxon>Candidatus Thermokryptus</taxon>
    </lineage>
</organism>
<evidence type="ECO:0000313" key="7">
    <source>
        <dbReference type="Proteomes" id="UP000320623"/>
    </source>
</evidence>
<evidence type="ECO:0000313" key="6">
    <source>
        <dbReference type="EMBL" id="CUU08089.1"/>
    </source>
</evidence>
<reference evidence="7" key="1">
    <citation type="submission" date="2015-11" db="EMBL/GenBank/DDBJ databases">
        <authorList>
            <person name="Varghese N."/>
        </authorList>
    </citation>
    <scope>NUCLEOTIDE SEQUENCE [LARGE SCALE GENOMIC DNA]</scope>
</reference>
<dbReference type="Pfam" id="PF02535">
    <property type="entry name" value="Zip"/>
    <property type="match status" value="1"/>
</dbReference>
<feature type="transmembrane region" description="Helical" evidence="5">
    <location>
        <begin position="66"/>
        <end position="83"/>
    </location>
</feature>
<dbReference type="AlphaFoldDB" id="A0A0S4NB53"/>
<evidence type="ECO:0000256" key="4">
    <source>
        <dbReference type="ARBA" id="ARBA00023136"/>
    </source>
</evidence>
<feature type="transmembrane region" description="Helical" evidence="5">
    <location>
        <begin position="193"/>
        <end position="210"/>
    </location>
</feature>
<gene>
    <name evidence="6" type="ORF">JGI1_01984</name>
</gene>
<sequence>MTTLILTLGLVATFAEVLGGSIIIFTRRWPQKFQDYMLAISAGFIIALVLTRLIPESINSIGESSAVLIMLGYATLHLFEHIFAPHFHFGEETHTEHIVSKPASISIFFGLFVHALFDGMAISIGFKFNYVIGLLLFIGIFLHKFPEGMTVASILFASGKGTKTSFLLASLVGFATFIGTLIGLLIPEISSKIIGFLFAFISGIGLYVGTTDLIPEINNSKTKYASLVVFLGMLLFYMTADFIHKLIH</sequence>
<evidence type="ECO:0000256" key="1">
    <source>
        <dbReference type="ARBA" id="ARBA00004141"/>
    </source>
</evidence>
<evidence type="ECO:0000256" key="2">
    <source>
        <dbReference type="ARBA" id="ARBA00022692"/>
    </source>
</evidence>
<dbReference type="PANTHER" id="PTHR11040:SF44">
    <property type="entry name" value="PROTEIN ZNTC-RELATED"/>
    <property type="match status" value="1"/>
</dbReference>
<feature type="transmembrane region" description="Helical" evidence="5">
    <location>
        <begin position="128"/>
        <end position="146"/>
    </location>
</feature>
<dbReference type="STRING" id="1643428.GCA_001442855_01944"/>